<gene>
    <name evidence="1" type="ORF">SCARR_04150</name>
</gene>
<protein>
    <submittedName>
        <fullName evidence="1">Uncharacterized protein</fullName>
    </submittedName>
</protein>
<accession>A0A6C2UPS6</accession>
<dbReference type="AlphaFoldDB" id="A0A6C2UPS6"/>
<sequence length="54" mass="6133">MMFLLFGILSFDFRILNFGSAAVFIEKRSTPIEFHKSAITNRQSQIVPLTGGER</sequence>
<evidence type="ECO:0000313" key="2">
    <source>
        <dbReference type="Proteomes" id="UP000346198"/>
    </source>
</evidence>
<dbReference type="Proteomes" id="UP000346198">
    <property type="component" value="Unassembled WGS sequence"/>
</dbReference>
<organism evidence="1 2">
    <name type="scientific">Pontiella sulfatireligans</name>
    <dbReference type="NCBI Taxonomy" id="2750658"/>
    <lineage>
        <taxon>Bacteria</taxon>
        <taxon>Pseudomonadati</taxon>
        <taxon>Kiritimatiellota</taxon>
        <taxon>Kiritimatiellia</taxon>
        <taxon>Kiritimatiellales</taxon>
        <taxon>Pontiellaceae</taxon>
        <taxon>Pontiella</taxon>
    </lineage>
</organism>
<proteinExistence type="predicted"/>
<dbReference type="EMBL" id="CAAHFH010000002">
    <property type="protein sequence ID" value="VGO22069.1"/>
    <property type="molecule type" value="Genomic_DNA"/>
</dbReference>
<keyword evidence="2" id="KW-1185">Reference proteome</keyword>
<evidence type="ECO:0000313" key="1">
    <source>
        <dbReference type="EMBL" id="VGO22069.1"/>
    </source>
</evidence>
<reference evidence="1 2" key="1">
    <citation type="submission" date="2019-04" db="EMBL/GenBank/DDBJ databases">
        <authorList>
            <person name="Van Vliet M D."/>
        </authorList>
    </citation>
    <scope>NUCLEOTIDE SEQUENCE [LARGE SCALE GENOMIC DNA]</scope>
    <source>
        <strain evidence="1 2">F21</strain>
    </source>
</reference>
<name>A0A6C2UPS6_9BACT</name>